<keyword evidence="4" id="KW-1185">Reference proteome</keyword>
<evidence type="ECO:0000313" key="3">
    <source>
        <dbReference type="EMBL" id="KAK7094174.1"/>
    </source>
</evidence>
<dbReference type="Proteomes" id="UP001374579">
    <property type="component" value="Unassembled WGS sequence"/>
</dbReference>
<reference evidence="3 4" key="1">
    <citation type="submission" date="2024-02" db="EMBL/GenBank/DDBJ databases">
        <title>Chromosome-scale genome assembly of the rough periwinkle Littorina saxatilis.</title>
        <authorList>
            <person name="De Jode A."/>
            <person name="Faria R."/>
            <person name="Formenti G."/>
            <person name="Sims Y."/>
            <person name="Smith T.P."/>
            <person name="Tracey A."/>
            <person name="Wood J.M.D."/>
            <person name="Zagrodzka Z.B."/>
            <person name="Johannesson K."/>
            <person name="Butlin R.K."/>
            <person name="Leder E.H."/>
        </authorList>
    </citation>
    <scope>NUCLEOTIDE SEQUENCE [LARGE SCALE GENOMIC DNA]</scope>
    <source>
        <strain evidence="3">Snail1</strain>
        <tissue evidence="3">Muscle</tissue>
    </source>
</reference>
<evidence type="ECO:0000256" key="1">
    <source>
        <dbReference type="SAM" id="MobiDB-lite"/>
    </source>
</evidence>
<feature type="region of interest" description="Disordered" evidence="1">
    <location>
        <begin position="1"/>
        <end position="25"/>
    </location>
</feature>
<keyword evidence="2" id="KW-0472">Membrane</keyword>
<gene>
    <name evidence="3" type="ORF">V1264_007832</name>
</gene>
<feature type="compositionally biased region" description="Acidic residues" evidence="1">
    <location>
        <begin position="161"/>
        <end position="183"/>
    </location>
</feature>
<dbReference type="PANTHER" id="PTHR46830">
    <property type="entry name" value="TRANSFERASE, PUTATIVE-RELATED"/>
    <property type="match status" value="1"/>
</dbReference>
<comment type="caution">
    <text evidence="3">The sequence shown here is derived from an EMBL/GenBank/DDBJ whole genome shotgun (WGS) entry which is preliminary data.</text>
</comment>
<keyword evidence="2" id="KW-0812">Transmembrane</keyword>
<proteinExistence type="predicted"/>
<feature type="transmembrane region" description="Helical" evidence="2">
    <location>
        <begin position="85"/>
        <end position="106"/>
    </location>
</feature>
<keyword evidence="2" id="KW-1133">Transmembrane helix</keyword>
<evidence type="ECO:0000313" key="4">
    <source>
        <dbReference type="Proteomes" id="UP001374579"/>
    </source>
</evidence>
<dbReference type="Gene3D" id="3.90.550.20">
    <property type="match status" value="1"/>
</dbReference>
<dbReference type="AlphaFoldDB" id="A0AAN9G463"/>
<organism evidence="3 4">
    <name type="scientific">Littorina saxatilis</name>
    <dbReference type="NCBI Taxonomy" id="31220"/>
    <lineage>
        <taxon>Eukaryota</taxon>
        <taxon>Metazoa</taxon>
        <taxon>Spiralia</taxon>
        <taxon>Lophotrochozoa</taxon>
        <taxon>Mollusca</taxon>
        <taxon>Gastropoda</taxon>
        <taxon>Caenogastropoda</taxon>
        <taxon>Littorinimorpha</taxon>
        <taxon>Littorinoidea</taxon>
        <taxon>Littorinidae</taxon>
        <taxon>Littorina</taxon>
    </lineage>
</organism>
<sequence>MSLFTDTELPPPFTKANESAAESDTDSDVFEQGCVHCSMTRWLRTVDQWAMKPLARFTNQCRRRVIACTPPIRPRRLCSCRGYTGYKGLTVLLVITVVSMVMVLYARQRVETIMTQAFGHGPVTVMSQAGKSSWNWQAQSKVTLSPSIEKELEELRLSSQEDQDDVDDEEIDTDPSETFPEDDDTFVSEEKDVWEIMTEFRPLPEMLLHFLWCGNRFLDFRNYLSMKSAIDAIRPKKVLFHYTQLPMTDPDGYFTWFDMLKEAYPNFVPVKVNASDTCYSSGYKRYALLFGILAKSGGIYVPEDAIFVRIMDRFRSLGFVSGISSCNLRYFFEGVVMSRFGKFEIPATERLQVRKLSVCRDPDSLHPCTPDERYIEAPPGHVPTCVRLTSAMFPKDVWNEDDKVSTLAKLVMYGKTDLQPRRNPSASEKTPRIAHYLCTDDCSLSFSVFISILSALHVGGMQRVLIHGPKPPSGVWWDRLQKEPQSSAVYYLHREFSFNNDPNLQMTNEMRRYIMRTEILLHFGGVYHDSHVIWTQPLPDQLLEYDVVASPDWHAHGNWPESVNHALLIARAGAKYLQKLLKVFYDNANSDSPWLAEHYLSYRLIELDPTLVYLYPHLQVKCLNHNCHPTWQPGYRSPFRVNRPGQEFDWRTETLTVHWVDSFPELDVDQVKFTSGSIVDIAKHVLVAARIDLDSLA</sequence>
<protein>
    <submittedName>
        <fullName evidence="3">Uncharacterized protein</fullName>
    </submittedName>
</protein>
<dbReference type="EMBL" id="JBAMIC010000019">
    <property type="protein sequence ID" value="KAK7094174.1"/>
    <property type="molecule type" value="Genomic_DNA"/>
</dbReference>
<name>A0AAN9G463_9CAEN</name>
<evidence type="ECO:0000256" key="2">
    <source>
        <dbReference type="SAM" id="Phobius"/>
    </source>
</evidence>
<accession>A0AAN9G463</accession>
<feature type="region of interest" description="Disordered" evidence="1">
    <location>
        <begin position="155"/>
        <end position="183"/>
    </location>
</feature>
<dbReference type="PANTHER" id="PTHR46830:SF1">
    <property type="entry name" value="ALPHA-1,4-N-ACETYLGLUCOSAMINYLTRANSFERASE"/>
    <property type="match status" value="1"/>
</dbReference>